<comment type="subunit">
    <text evidence="3">Associates exclusively with 100S ribosomes, which are dimers of 70S ribosomes.</text>
</comment>
<dbReference type="EMBL" id="UHIC01000001">
    <property type="protein sequence ID" value="SUO96942.1"/>
    <property type="molecule type" value="Genomic_DNA"/>
</dbReference>
<dbReference type="PANTHER" id="PTHR33231:SF1">
    <property type="entry name" value="30S RIBOSOMAL PROTEIN"/>
    <property type="match status" value="1"/>
</dbReference>
<keyword evidence="7" id="KW-1185">Reference proteome</keyword>
<dbReference type="GO" id="GO:0043024">
    <property type="term" value="F:ribosomal small subunit binding"/>
    <property type="evidence" value="ECO:0007669"/>
    <property type="project" value="TreeGrafter"/>
</dbReference>
<evidence type="ECO:0000256" key="3">
    <source>
        <dbReference type="ARBA" id="ARBA00038695"/>
    </source>
</evidence>
<proteinExistence type="inferred from homology"/>
<dbReference type="PANTHER" id="PTHR33231">
    <property type="entry name" value="30S RIBOSOMAL PROTEIN"/>
    <property type="match status" value="1"/>
</dbReference>
<dbReference type="InterPro" id="IPR003489">
    <property type="entry name" value="RHF/RaiA"/>
</dbReference>
<organism evidence="6 7">
    <name type="scientific">Suttonella ornithocola</name>
    <dbReference type="NCBI Taxonomy" id="279832"/>
    <lineage>
        <taxon>Bacteria</taxon>
        <taxon>Pseudomonadati</taxon>
        <taxon>Pseudomonadota</taxon>
        <taxon>Gammaproteobacteria</taxon>
        <taxon>Cardiobacteriales</taxon>
        <taxon>Cardiobacteriaceae</taxon>
        <taxon>Suttonella</taxon>
    </lineage>
</organism>
<evidence type="ECO:0000256" key="1">
    <source>
        <dbReference type="ARBA" id="ARBA00022845"/>
    </source>
</evidence>
<evidence type="ECO:0000313" key="7">
    <source>
        <dbReference type="Proteomes" id="UP000254601"/>
    </source>
</evidence>
<dbReference type="GO" id="GO:0022627">
    <property type="term" value="C:cytosolic small ribosomal subunit"/>
    <property type="evidence" value="ECO:0007669"/>
    <property type="project" value="TreeGrafter"/>
</dbReference>
<dbReference type="Pfam" id="PF02482">
    <property type="entry name" value="Ribosomal_S30AE"/>
    <property type="match status" value="1"/>
</dbReference>
<evidence type="ECO:0000256" key="5">
    <source>
        <dbReference type="ARBA" id="ARBA00041319"/>
    </source>
</evidence>
<dbReference type="OrthoDB" id="9795980at2"/>
<dbReference type="RefSeq" id="WP_072576802.1">
    <property type="nucleotide sequence ID" value="NZ_LWHB01000102.1"/>
</dbReference>
<comment type="similarity">
    <text evidence="2">Belongs to the HPF/YfiA ribosome-associated protein family. Short HPF subfamily.</text>
</comment>
<dbReference type="Gene3D" id="3.30.160.100">
    <property type="entry name" value="Ribosome hibernation promotion factor-like"/>
    <property type="match status" value="1"/>
</dbReference>
<name>A0A380MXD4_9GAMM</name>
<dbReference type="Proteomes" id="UP000254601">
    <property type="component" value="Unassembled WGS sequence"/>
</dbReference>
<keyword evidence="1" id="KW-0810">Translation regulation</keyword>
<protein>
    <recommendedName>
        <fullName evidence="4">Ribosome hibernation promoting factor</fullName>
    </recommendedName>
    <alternativeName>
        <fullName evidence="5">Hibernation factor HPF</fullName>
    </alternativeName>
</protein>
<dbReference type="CDD" id="cd00552">
    <property type="entry name" value="RaiA"/>
    <property type="match status" value="1"/>
</dbReference>
<reference evidence="6 7" key="1">
    <citation type="submission" date="2018-06" db="EMBL/GenBank/DDBJ databases">
        <authorList>
            <consortium name="Pathogen Informatics"/>
            <person name="Doyle S."/>
        </authorList>
    </citation>
    <scope>NUCLEOTIDE SEQUENCE [LARGE SCALE GENOMIC DNA]</scope>
    <source>
        <strain evidence="6 7">NCTC13337</strain>
    </source>
</reference>
<evidence type="ECO:0000256" key="2">
    <source>
        <dbReference type="ARBA" id="ARBA00038434"/>
    </source>
</evidence>
<accession>A0A380MXD4</accession>
<dbReference type="GO" id="GO:0045900">
    <property type="term" value="P:negative regulation of translational elongation"/>
    <property type="evidence" value="ECO:0007669"/>
    <property type="project" value="TreeGrafter"/>
</dbReference>
<dbReference type="NCBIfam" id="TIGR00741">
    <property type="entry name" value="yfiA"/>
    <property type="match status" value="1"/>
</dbReference>
<dbReference type="SUPFAM" id="SSF69754">
    <property type="entry name" value="Ribosome binding protein Y (YfiA homologue)"/>
    <property type="match status" value="1"/>
</dbReference>
<evidence type="ECO:0000313" key="6">
    <source>
        <dbReference type="EMBL" id="SUO96942.1"/>
    </source>
</evidence>
<evidence type="ECO:0000256" key="4">
    <source>
        <dbReference type="ARBA" id="ARBA00041148"/>
    </source>
</evidence>
<dbReference type="AlphaFoldDB" id="A0A380MXD4"/>
<sequence length="96" mass="10858">MQFNLTGKHLDISDAMREHIDHMLSRIEQIHAGVTSAQVTLQIEKHEKIAEATLHVANGKDIHGDARHTDMYAAIDGLEEKLIKQLQKLKEKAESH</sequence>
<dbReference type="InterPro" id="IPR050574">
    <property type="entry name" value="HPF/YfiA_ribosome-assoc"/>
</dbReference>
<dbReference type="InterPro" id="IPR036567">
    <property type="entry name" value="RHF-like"/>
</dbReference>
<gene>
    <name evidence="6" type="primary">yhbH</name>
    <name evidence="6" type="ORF">NCTC13337_02092</name>
</gene>